<accession>A0A4R2LPM7</accession>
<feature type="transmembrane region" description="Helical" evidence="1">
    <location>
        <begin position="180"/>
        <end position="198"/>
    </location>
</feature>
<feature type="transmembrane region" description="Helical" evidence="1">
    <location>
        <begin position="265"/>
        <end position="283"/>
    </location>
</feature>
<organism evidence="3 4">
    <name type="scientific">Plasticicumulans lactativorans</name>
    <dbReference type="NCBI Taxonomy" id="1133106"/>
    <lineage>
        <taxon>Bacteria</taxon>
        <taxon>Pseudomonadati</taxon>
        <taxon>Pseudomonadota</taxon>
        <taxon>Gammaproteobacteria</taxon>
        <taxon>Candidatus Competibacteraceae</taxon>
        <taxon>Plasticicumulans</taxon>
    </lineage>
</organism>
<feature type="domain" description="EamA" evidence="2">
    <location>
        <begin position="151"/>
        <end position="282"/>
    </location>
</feature>
<keyword evidence="4" id="KW-1185">Reference proteome</keyword>
<dbReference type="PANTHER" id="PTHR22911">
    <property type="entry name" value="ACYL-MALONYL CONDENSING ENZYME-RELATED"/>
    <property type="match status" value="1"/>
</dbReference>
<protein>
    <submittedName>
        <fullName evidence="3">EamA domain-containing membrane protein RarD</fullName>
    </submittedName>
</protein>
<evidence type="ECO:0000313" key="4">
    <source>
        <dbReference type="Proteomes" id="UP000295765"/>
    </source>
</evidence>
<comment type="caution">
    <text evidence="3">The sequence shown here is derived from an EMBL/GenBank/DDBJ whole genome shotgun (WGS) entry which is preliminary data.</text>
</comment>
<reference evidence="3 4" key="1">
    <citation type="submission" date="2019-03" db="EMBL/GenBank/DDBJ databases">
        <title>Genomic Encyclopedia of Type Strains, Phase IV (KMG-IV): sequencing the most valuable type-strain genomes for metagenomic binning, comparative biology and taxonomic classification.</title>
        <authorList>
            <person name="Goeker M."/>
        </authorList>
    </citation>
    <scope>NUCLEOTIDE SEQUENCE [LARGE SCALE GENOMIC DNA]</scope>
    <source>
        <strain evidence="3 4">DSM 25287</strain>
    </source>
</reference>
<gene>
    <name evidence="3" type="ORF">EV699_108106</name>
</gene>
<evidence type="ECO:0000313" key="3">
    <source>
        <dbReference type="EMBL" id="TCO81475.1"/>
    </source>
</evidence>
<name>A0A4R2LPM7_9GAMM</name>
<proteinExistence type="predicted"/>
<dbReference type="RefSeq" id="WP_132541415.1">
    <property type="nucleotide sequence ID" value="NZ_SLWY01000008.1"/>
</dbReference>
<dbReference type="InterPro" id="IPR037185">
    <property type="entry name" value="EmrE-like"/>
</dbReference>
<dbReference type="Proteomes" id="UP000295765">
    <property type="component" value="Unassembled WGS sequence"/>
</dbReference>
<dbReference type="EMBL" id="SLWY01000008">
    <property type="protein sequence ID" value="TCO81475.1"/>
    <property type="molecule type" value="Genomic_DNA"/>
</dbReference>
<dbReference type="GO" id="GO:0016020">
    <property type="term" value="C:membrane"/>
    <property type="evidence" value="ECO:0007669"/>
    <property type="project" value="InterPro"/>
</dbReference>
<feature type="transmembrane region" description="Helical" evidence="1">
    <location>
        <begin position="36"/>
        <end position="55"/>
    </location>
</feature>
<feature type="transmembrane region" description="Helical" evidence="1">
    <location>
        <begin position="7"/>
        <end position="30"/>
    </location>
</feature>
<keyword evidence="1" id="KW-0812">Transmembrane</keyword>
<dbReference type="SUPFAM" id="SSF103481">
    <property type="entry name" value="Multidrug resistance efflux transporter EmrE"/>
    <property type="match status" value="2"/>
</dbReference>
<feature type="transmembrane region" description="Helical" evidence="1">
    <location>
        <begin position="240"/>
        <end position="259"/>
    </location>
</feature>
<dbReference type="OrthoDB" id="7065924at2"/>
<feature type="transmembrane region" description="Helical" evidence="1">
    <location>
        <begin position="67"/>
        <end position="86"/>
    </location>
</feature>
<keyword evidence="1" id="KW-1133">Transmembrane helix</keyword>
<feature type="transmembrane region" description="Helical" evidence="1">
    <location>
        <begin position="121"/>
        <end position="138"/>
    </location>
</feature>
<feature type="transmembrane region" description="Helical" evidence="1">
    <location>
        <begin position="98"/>
        <end position="114"/>
    </location>
</feature>
<feature type="transmembrane region" description="Helical" evidence="1">
    <location>
        <begin position="150"/>
        <end position="168"/>
    </location>
</feature>
<dbReference type="AlphaFoldDB" id="A0A4R2LPM7"/>
<feature type="domain" description="EamA" evidence="2">
    <location>
        <begin position="11"/>
        <end position="138"/>
    </location>
</feature>
<keyword evidence="1" id="KW-0472">Membrane</keyword>
<dbReference type="Pfam" id="PF00892">
    <property type="entry name" value="EamA"/>
    <property type="match status" value="2"/>
</dbReference>
<feature type="transmembrane region" description="Helical" evidence="1">
    <location>
        <begin position="210"/>
        <end position="228"/>
    </location>
</feature>
<sequence length="290" mass="30280">MPVTPRLRATLIGATAILLWALLALLTTLAGGLPPFQLLAITFAIGGGLGLAVLARREGLGALRQPWPVWALGVGGLFGYHALYFIALAKAPPVDANLINYLWPTLIVLFSALLPGERLRARHVAGSLCGLAGAWLIVAGGDTRLRLEYLPGYLAALGCALTWAAYSVANRRYAHTPTGVVAGICLAVALLGLLSHLAFERTVVPSAGQWLAALVMGLGPLGAAFFVWDHGTKHGDIQLLGVFSYAAPLLSTLLLILAGHAEPRWQVGAACALIVGGALLASWRPRATAA</sequence>
<evidence type="ECO:0000259" key="2">
    <source>
        <dbReference type="Pfam" id="PF00892"/>
    </source>
</evidence>
<evidence type="ECO:0000256" key="1">
    <source>
        <dbReference type="SAM" id="Phobius"/>
    </source>
</evidence>
<dbReference type="InterPro" id="IPR000620">
    <property type="entry name" value="EamA_dom"/>
</dbReference>
<dbReference type="PANTHER" id="PTHR22911:SF76">
    <property type="entry name" value="EAMA DOMAIN-CONTAINING PROTEIN"/>
    <property type="match status" value="1"/>
</dbReference>